<dbReference type="EMBL" id="NIBG01000010">
    <property type="protein sequence ID" value="PAB58910.1"/>
    <property type="molecule type" value="Genomic_DNA"/>
</dbReference>
<dbReference type="RefSeq" id="WP_095133976.1">
    <property type="nucleotide sequence ID" value="NZ_NIBG01000010.1"/>
</dbReference>
<reference evidence="1 2" key="1">
    <citation type="submission" date="2017-06" db="EMBL/GenBank/DDBJ databases">
        <title>Draft genome sequence of anaerobic fermentative bacterium Anaeromicrobium sediminis DY2726D isolated from West Pacific Ocean sediments.</title>
        <authorList>
            <person name="Zeng X."/>
        </authorList>
    </citation>
    <scope>NUCLEOTIDE SEQUENCE [LARGE SCALE GENOMIC DNA]</scope>
    <source>
        <strain evidence="1 2">DY2726D</strain>
    </source>
</reference>
<dbReference type="OrthoDB" id="5881184at2"/>
<gene>
    <name evidence="1" type="ORF">CCE28_12050</name>
</gene>
<dbReference type="AlphaFoldDB" id="A0A267MJE2"/>
<keyword evidence="1" id="KW-0489">Methyltransferase</keyword>
<dbReference type="InterPro" id="IPR029063">
    <property type="entry name" value="SAM-dependent_MTases_sf"/>
</dbReference>
<evidence type="ECO:0000313" key="2">
    <source>
        <dbReference type="Proteomes" id="UP000216024"/>
    </source>
</evidence>
<dbReference type="GO" id="GO:0032259">
    <property type="term" value="P:methylation"/>
    <property type="evidence" value="ECO:0007669"/>
    <property type="project" value="UniProtKB-KW"/>
</dbReference>
<sequence>MKLTKRLDKIAKFVKEGAKIADIGTDHAYIPVYLAEKNIVNKAIACDVNEGPLNIAKKNIKENELEDKIETRIGSGLKPLKMGEVDTAIIAGMGGLLISTILEESIEIAKSLDRLILQPMVAQEELRIWLNENGFTIEKEALVKDEGKMYEVIVAKVGHEYIEDSIYFDVGIKLIEDNDPLLKEFVTNKIAKYEKLLYNLSKQKSFEEDEKYIIHKEKLKKLKEVLKCLES</sequence>
<name>A0A267MJE2_9FIRM</name>
<proteinExistence type="predicted"/>
<dbReference type="InterPro" id="IPR006901">
    <property type="entry name" value="TrmK"/>
</dbReference>
<keyword evidence="1" id="KW-0808">Transferase</keyword>
<dbReference type="GO" id="GO:0160105">
    <property type="term" value="F:tRNA (adenine(22)-N1)-methyltransferase activity"/>
    <property type="evidence" value="ECO:0007669"/>
    <property type="project" value="InterPro"/>
</dbReference>
<dbReference type="PANTHER" id="PTHR38451:SF1">
    <property type="entry name" value="TRNA (ADENINE(22)-N(1))-METHYLTRANSFERASE"/>
    <property type="match status" value="1"/>
</dbReference>
<keyword evidence="2" id="KW-1185">Reference proteome</keyword>
<evidence type="ECO:0000313" key="1">
    <source>
        <dbReference type="EMBL" id="PAB58910.1"/>
    </source>
</evidence>
<dbReference type="SUPFAM" id="SSF53335">
    <property type="entry name" value="S-adenosyl-L-methionine-dependent methyltransferases"/>
    <property type="match status" value="1"/>
</dbReference>
<dbReference type="PANTHER" id="PTHR38451">
    <property type="entry name" value="TRNA (ADENINE(22)-N(1))-METHYLTRANSFERASE"/>
    <property type="match status" value="1"/>
</dbReference>
<organism evidence="1 2">
    <name type="scientific">Anaeromicrobium sediminis</name>
    <dbReference type="NCBI Taxonomy" id="1478221"/>
    <lineage>
        <taxon>Bacteria</taxon>
        <taxon>Bacillati</taxon>
        <taxon>Bacillota</taxon>
        <taxon>Clostridia</taxon>
        <taxon>Peptostreptococcales</taxon>
        <taxon>Thermotaleaceae</taxon>
        <taxon>Anaeromicrobium</taxon>
    </lineage>
</organism>
<protein>
    <submittedName>
        <fullName evidence="1">SAM-dependent methyltransferase</fullName>
    </submittedName>
</protein>
<dbReference type="PIRSF" id="PIRSF018637">
    <property type="entry name" value="TrmK"/>
    <property type="match status" value="1"/>
</dbReference>
<comment type="caution">
    <text evidence="1">The sequence shown here is derived from an EMBL/GenBank/DDBJ whole genome shotgun (WGS) entry which is preliminary data.</text>
</comment>
<dbReference type="Gene3D" id="3.40.50.150">
    <property type="entry name" value="Vaccinia Virus protein VP39"/>
    <property type="match status" value="1"/>
</dbReference>
<dbReference type="Pfam" id="PF12847">
    <property type="entry name" value="Methyltransf_18"/>
    <property type="match status" value="1"/>
</dbReference>
<accession>A0A267MJE2</accession>
<dbReference type="Proteomes" id="UP000216024">
    <property type="component" value="Unassembled WGS sequence"/>
</dbReference>